<accession>A0A2U3KRR2</accession>
<name>A0A2U3KRR2_9BACT</name>
<feature type="region of interest" description="Disordered" evidence="1">
    <location>
        <begin position="74"/>
        <end position="105"/>
    </location>
</feature>
<reference evidence="3" key="1">
    <citation type="submission" date="2018-02" db="EMBL/GenBank/DDBJ databases">
        <authorList>
            <person name="Hausmann B."/>
        </authorList>
    </citation>
    <scope>NUCLEOTIDE SEQUENCE [LARGE SCALE GENOMIC DNA]</scope>
    <source>
        <strain evidence="3">Peat soil MAG SbA1</strain>
    </source>
</reference>
<sequence>MLDVIGKADETGLAVNVGAEFEVELADVHEAIGDVDLHFGSVDGSASRIVDGEVGGAGTDAAIDHWNRMGVAWRGTGGLREGQGCGTGEEDQPEGEPPKSFRMHD</sequence>
<protein>
    <submittedName>
        <fullName evidence="2">Uncharacterized protein</fullName>
    </submittedName>
</protein>
<dbReference type="EMBL" id="OMOD01000138">
    <property type="protein sequence ID" value="SPF42331.1"/>
    <property type="molecule type" value="Genomic_DNA"/>
</dbReference>
<dbReference type="Proteomes" id="UP000238701">
    <property type="component" value="Unassembled WGS sequence"/>
</dbReference>
<organism evidence="2 3">
    <name type="scientific">Candidatus Sulfotelmatobacter kueseliae</name>
    <dbReference type="NCBI Taxonomy" id="2042962"/>
    <lineage>
        <taxon>Bacteria</taxon>
        <taxon>Pseudomonadati</taxon>
        <taxon>Acidobacteriota</taxon>
        <taxon>Terriglobia</taxon>
        <taxon>Terriglobales</taxon>
        <taxon>Candidatus Korobacteraceae</taxon>
        <taxon>Candidatus Sulfotelmatobacter</taxon>
    </lineage>
</organism>
<evidence type="ECO:0000313" key="3">
    <source>
        <dbReference type="Proteomes" id="UP000238701"/>
    </source>
</evidence>
<evidence type="ECO:0000313" key="2">
    <source>
        <dbReference type="EMBL" id="SPF42331.1"/>
    </source>
</evidence>
<gene>
    <name evidence="2" type="ORF">SBA1_440029</name>
</gene>
<dbReference type="AlphaFoldDB" id="A0A2U3KRR2"/>
<feature type="compositionally biased region" description="Basic and acidic residues" evidence="1">
    <location>
        <begin position="96"/>
        <end position="105"/>
    </location>
</feature>
<proteinExistence type="predicted"/>
<feature type="compositionally biased region" description="Gly residues" evidence="1">
    <location>
        <begin position="75"/>
        <end position="87"/>
    </location>
</feature>
<evidence type="ECO:0000256" key="1">
    <source>
        <dbReference type="SAM" id="MobiDB-lite"/>
    </source>
</evidence>